<dbReference type="InterPro" id="IPR006680">
    <property type="entry name" value="Amidohydro-rel"/>
</dbReference>
<dbReference type="RefSeq" id="WP_104433952.1">
    <property type="nucleotide sequence ID" value="NZ_PTJA01000001.1"/>
</dbReference>
<evidence type="ECO:0000259" key="1">
    <source>
        <dbReference type="Pfam" id="PF04909"/>
    </source>
</evidence>
<dbReference type="PANTHER" id="PTHR42889:SF1">
    <property type="entry name" value="BLR3681 PROTEIN"/>
    <property type="match status" value="1"/>
</dbReference>
<feature type="domain" description="Amidohydrolase-related" evidence="1">
    <location>
        <begin position="61"/>
        <end position="326"/>
    </location>
</feature>
<accession>A0A2S6HYQ3</accession>
<dbReference type="Proteomes" id="UP000237749">
    <property type="component" value="Unassembled WGS sequence"/>
</dbReference>
<proteinExistence type="predicted"/>
<keyword evidence="3" id="KW-1185">Reference proteome</keyword>
<gene>
    <name evidence="2" type="ORF">BXY41_101359</name>
</gene>
<dbReference type="PANTHER" id="PTHR42889">
    <property type="entry name" value="BLR3681 PROTEIN"/>
    <property type="match status" value="1"/>
</dbReference>
<evidence type="ECO:0000313" key="2">
    <source>
        <dbReference type="EMBL" id="PPK83296.1"/>
    </source>
</evidence>
<dbReference type="InterPro" id="IPR032466">
    <property type="entry name" value="Metal_Hydrolase"/>
</dbReference>
<comment type="caution">
    <text evidence="2">The sequence shown here is derived from an EMBL/GenBank/DDBJ whole genome shotgun (WGS) entry which is preliminary data.</text>
</comment>
<dbReference type="SUPFAM" id="SSF51556">
    <property type="entry name" value="Metallo-dependent hydrolases"/>
    <property type="match status" value="1"/>
</dbReference>
<protein>
    <recommendedName>
        <fullName evidence="1">Amidohydrolase-related domain-containing protein</fullName>
    </recommendedName>
</protein>
<dbReference type="GO" id="GO:0016787">
    <property type="term" value="F:hydrolase activity"/>
    <property type="evidence" value="ECO:0007669"/>
    <property type="project" value="InterPro"/>
</dbReference>
<dbReference type="Gene3D" id="3.20.20.140">
    <property type="entry name" value="Metal-dependent hydrolases"/>
    <property type="match status" value="1"/>
</dbReference>
<organism evidence="2 3">
    <name type="scientific">Lacrimispora xylanisolvens</name>
    <dbReference type="NCBI Taxonomy" id="384636"/>
    <lineage>
        <taxon>Bacteria</taxon>
        <taxon>Bacillati</taxon>
        <taxon>Bacillota</taxon>
        <taxon>Clostridia</taxon>
        <taxon>Lachnospirales</taxon>
        <taxon>Lachnospiraceae</taxon>
        <taxon>Lacrimispora</taxon>
    </lineage>
</organism>
<dbReference type="CDD" id="cd01292">
    <property type="entry name" value="metallo-dependent_hydrolases"/>
    <property type="match status" value="1"/>
</dbReference>
<name>A0A2S6HYQ3_9FIRM</name>
<evidence type="ECO:0000313" key="3">
    <source>
        <dbReference type="Proteomes" id="UP000237749"/>
    </source>
</evidence>
<dbReference type="OrthoDB" id="9812754at2"/>
<dbReference type="EMBL" id="PTJA01000001">
    <property type="protein sequence ID" value="PPK83296.1"/>
    <property type="molecule type" value="Genomic_DNA"/>
</dbReference>
<reference evidence="2 3" key="1">
    <citation type="submission" date="2018-02" db="EMBL/GenBank/DDBJ databases">
        <title>Genomic Encyclopedia of Archaeal and Bacterial Type Strains, Phase II (KMG-II): from individual species to whole genera.</title>
        <authorList>
            <person name="Goeker M."/>
        </authorList>
    </citation>
    <scope>NUCLEOTIDE SEQUENCE [LARGE SCALE GENOMIC DNA]</scope>
    <source>
        <strain evidence="2 3">DSM 3808</strain>
    </source>
</reference>
<dbReference type="AlphaFoldDB" id="A0A2S6HYQ3"/>
<dbReference type="Pfam" id="PF04909">
    <property type="entry name" value="Amidohydro_2"/>
    <property type="match status" value="1"/>
</dbReference>
<sequence>MNHNVWEDGFFKIDPECHIIGDMEPVNHYPGVQMWWRAIDGIMRPTLQCAPESLLNTIEPWEMTKSTDPENIIRAMDKYGVDVACLLPESMMDTTGYSSRWCTNGDAWKAVQTHPDRFIIEPNLSPIKQRGVKNAIWEMEYWMDKGAKIFKYYSPEDTYMNDPELWPFYKRAEELGAVLCMHTGFSWVPPGKSKYCHPTQLDDVARDFPGLKIVAFHMGYPYTDALNMVALGHPNVYLCLSLLVPWALTAPYKFAHILGEAIRFVGPDRIIWGTDSAGYGAQIGAASLGLLDFQIPEELQWKYGYLPLSDEDKRKIFGSNLGKLLGIDTTKRRGGENAIHDSLNDNTPKIVLTTPPSAIKKDADVMENEYEVSISTPMGEMPGKIVLNVEGASLSGIISFMKNDNVFSDGSIDADGNIAFKGDLKTTMGKIPYTISGTFMNGIINAIAITKMGDLKIKSK</sequence>